<evidence type="ECO:0000313" key="3">
    <source>
        <dbReference type="Proteomes" id="UP000019489"/>
    </source>
</evidence>
<dbReference type="InterPro" id="IPR050266">
    <property type="entry name" value="AB_hydrolase_sf"/>
</dbReference>
<dbReference type="GO" id="GO:0016787">
    <property type="term" value="F:hydrolase activity"/>
    <property type="evidence" value="ECO:0007669"/>
    <property type="project" value="UniProtKB-KW"/>
</dbReference>
<dbReference type="PANTHER" id="PTHR43798">
    <property type="entry name" value="MONOACYLGLYCEROL LIPASE"/>
    <property type="match status" value="1"/>
</dbReference>
<evidence type="ECO:0000313" key="2">
    <source>
        <dbReference type="EMBL" id="EWT03418.1"/>
    </source>
</evidence>
<reference evidence="2 3" key="1">
    <citation type="submission" date="2013-08" db="EMBL/GenBank/DDBJ databases">
        <title>Intrasporangium oryzae NRRL B-24470.</title>
        <authorList>
            <person name="Liu H."/>
            <person name="Wang G."/>
        </authorList>
    </citation>
    <scope>NUCLEOTIDE SEQUENCE [LARGE SCALE GENOMIC DNA]</scope>
    <source>
        <strain evidence="2 3">NRRL B-24470</strain>
    </source>
</reference>
<name>W9GF14_9MICO</name>
<dbReference type="GO" id="GO:0016020">
    <property type="term" value="C:membrane"/>
    <property type="evidence" value="ECO:0007669"/>
    <property type="project" value="TreeGrafter"/>
</dbReference>
<sequence>MAAHLVLIHGSRLSSAQWAPQLPLLPERFSVGLVDLPGHGSRASEEFTLDRCVEVIDEAVRAAPAGRHVVLVGHSLGGYAAMAYAAQRGSALSGLVLADCSATPTGPGAAIYRGVAALTDRIGEARMTRFNDRVLRRLYAPERIDAVIAGGYSFAPTAAAWNEVMTWCRPAMLCALACPVLLLNGRWDQFRLGTNAFTRSCPQARVEIIRGATHFANLDQPEAFAAALVRFADSVDRP</sequence>
<dbReference type="InterPro" id="IPR000073">
    <property type="entry name" value="AB_hydrolase_1"/>
</dbReference>
<organism evidence="2 3">
    <name type="scientific">Intrasporangium oryzae NRRL B-24470</name>
    <dbReference type="NCBI Taxonomy" id="1386089"/>
    <lineage>
        <taxon>Bacteria</taxon>
        <taxon>Bacillati</taxon>
        <taxon>Actinomycetota</taxon>
        <taxon>Actinomycetes</taxon>
        <taxon>Micrococcales</taxon>
        <taxon>Intrasporangiaceae</taxon>
        <taxon>Intrasporangium</taxon>
    </lineage>
</organism>
<comment type="caution">
    <text evidence="2">The sequence shown here is derived from an EMBL/GenBank/DDBJ whole genome shotgun (WGS) entry which is preliminary data.</text>
</comment>
<dbReference type="Proteomes" id="UP000019489">
    <property type="component" value="Unassembled WGS sequence"/>
</dbReference>
<dbReference type="AlphaFoldDB" id="W9GF14"/>
<protein>
    <submittedName>
        <fullName evidence="2">Alpha/beta hydrolase</fullName>
    </submittedName>
</protein>
<gene>
    <name evidence="2" type="ORF">N865_16950</name>
</gene>
<keyword evidence="3" id="KW-1185">Reference proteome</keyword>
<accession>W9GF14</accession>
<dbReference type="Gene3D" id="3.40.50.1820">
    <property type="entry name" value="alpha/beta hydrolase"/>
    <property type="match status" value="1"/>
</dbReference>
<dbReference type="Pfam" id="PF12697">
    <property type="entry name" value="Abhydrolase_6"/>
    <property type="match status" value="1"/>
</dbReference>
<dbReference type="SUPFAM" id="SSF53474">
    <property type="entry name" value="alpha/beta-Hydrolases"/>
    <property type="match status" value="1"/>
</dbReference>
<feature type="domain" description="AB hydrolase-1" evidence="1">
    <location>
        <begin position="5"/>
        <end position="227"/>
    </location>
</feature>
<dbReference type="InterPro" id="IPR029058">
    <property type="entry name" value="AB_hydrolase_fold"/>
</dbReference>
<dbReference type="OrthoDB" id="5495375at2"/>
<dbReference type="STRING" id="1386089.N865_16950"/>
<proteinExistence type="predicted"/>
<dbReference type="PANTHER" id="PTHR43798:SF33">
    <property type="entry name" value="HYDROLASE, PUTATIVE (AFU_ORTHOLOGUE AFUA_2G14860)-RELATED"/>
    <property type="match status" value="1"/>
</dbReference>
<dbReference type="eggNOG" id="COG2267">
    <property type="taxonomic scope" value="Bacteria"/>
</dbReference>
<dbReference type="EMBL" id="AWSA01000002">
    <property type="protein sequence ID" value="EWT03418.1"/>
    <property type="molecule type" value="Genomic_DNA"/>
</dbReference>
<keyword evidence="2" id="KW-0378">Hydrolase</keyword>
<dbReference type="RefSeq" id="WP_034800587.1">
    <property type="nucleotide sequence ID" value="NZ_AWSA01000002.1"/>
</dbReference>
<evidence type="ECO:0000259" key="1">
    <source>
        <dbReference type="Pfam" id="PF12697"/>
    </source>
</evidence>